<keyword evidence="1" id="KW-0472">Membrane</keyword>
<keyword evidence="1" id="KW-1133">Transmembrane helix</keyword>
<keyword evidence="1" id="KW-0812">Transmembrane</keyword>
<accession>A0AAV4VW49</accession>
<gene>
    <name evidence="2" type="ORF">CDAR_481861</name>
</gene>
<organism evidence="2 3">
    <name type="scientific">Caerostris darwini</name>
    <dbReference type="NCBI Taxonomy" id="1538125"/>
    <lineage>
        <taxon>Eukaryota</taxon>
        <taxon>Metazoa</taxon>
        <taxon>Ecdysozoa</taxon>
        <taxon>Arthropoda</taxon>
        <taxon>Chelicerata</taxon>
        <taxon>Arachnida</taxon>
        <taxon>Araneae</taxon>
        <taxon>Araneomorphae</taxon>
        <taxon>Entelegynae</taxon>
        <taxon>Araneoidea</taxon>
        <taxon>Araneidae</taxon>
        <taxon>Caerostris</taxon>
    </lineage>
</organism>
<keyword evidence="3" id="KW-1185">Reference proteome</keyword>
<evidence type="ECO:0000313" key="2">
    <source>
        <dbReference type="EMBL" id="GIY73515.1"/>
    </source>
</evidence>
<evidence type="ECO:0000256" key="1">
    <source>
        <dbReference type="SAM" id="Phobius"/>
    </source>
</evidence>
<dbReference type="EMBL" id="BPLQ01013616">
    <property type="protein sequence ID" value="GIY73515.1"/>
    <property type="molecule type" value="Genomic_DNA"/>
</dbReference>
<dbReference type="Proteomes" id="UP001054837">
    <property type="component" value="Unassembled WGS sequence"/>
</dbReference>
<proteinExistence type="predicted"/>
<reference evidence="2 3" key="1">
    <citation type="submission" date="2021-06" db="EMBL/GenBank/DDBJ databases">
        <title>Caerostris darwini draft genome.</title>
        <authorList>
            <person name="Kono N."/>
            <person name="Arakawa K."/>
        </authorList>
    </citation>
    <scope>NUCLEOTIDE SEQUENCE [LARGE SCALE GENOMIC DNA]</scope>
</reference>
<comment type="caution">
    <text evidence="2">The sequence shown here is derived from an EMBL/GenBank/DDBJ whole genome shotgun (WGS) entry which is preliminary data.</text>
</comment>
<feature type="transmembrane region" description="Helical" evidence="1">
    <location>
        <begin position="56"/>
        <end position="74"/>
    </location>
</feature>
<evidence type="ECO:0000313" key="3">
    <source>
        <dbReference type="Proteomes" id="UP001054837"/>
    </source>
</evidence>
<protein>
    <submittedName>
        <fullName evidence="2">Uncharacterized protein</fullName>
    </submittedName>
</protein>
<dbReference type="AlphaFoldDB" id="A0AAV4VW49"/>
<sequence>MQDIKDDVHIQEYRRLDIISGEISKRHMLLSHNPDSIISLSRSTTARRRTASRRRFLFLFLLSATNILLRVGMYRCWSGITQCFLNDLGIGVEPRGEGGLYEKLWRNCYV</sequence>
<name>A0AAV4VW49_9ARAC</name>